<gene>
    <name evidence="2" type="ORF">EGD98_15140</name>
</gene>
<keyword evidence="1" id="KW-1133">Transmembrane helix</keyword>
<dbReference type="AlphaFoldDB" id="A0A8J7YNH2"/>
<evidence type="ECO:0000256" key="1">
    <source>
        <dbReference type="SAM" id="Phobius"/>
    </source>
</evidence>
<dbReference type="Pfam" id="PF26071">
    <property type="entry name" value="DUF8028"/>
    <property type="match status" value="1"/>
</dbReference>
<feature type="transmembrane region" description="Helical" evidence="1">
    <location>
        <begin position="58"/>
        <end position="78"/>
    </location>
</feature>
<dbReference type="RefSeq" id="WP_220589197.1">
    <property type="nucleotide sequence ID" value="NZ_RKLQ01000002.1"/>
</dbReference>
<accession>A0A8J7YNH2</accession>
<sequence length="80" mass="8321">MSSSSVNELFALVDDAVPSVSRTLVAPIRGVAFWTAIALPFLYLPLLATGLQSSSVRTAFGVLVLANAVALLVGHSYASE</sequence>
<evidence type="ECO:0000313" key="3">
    <source>
        <dbReference type="Proteomes" id="UP000783863"/>
    </source>
</evidence>
<feature type="transmembrane region" description="Helical" evidence="1">
    <location>
        <begin position="31"/>
        <end position="51"/>
    </location>
</feature>
<organism evidence="2 3">
    <name type="scientific">Haloarcula salinisoli</name>
    <dbReference type="NCBI Taxonomy" id="2487746"/>
    <lineage>
        <taxon>Archaea</taxon>
        <taxon>Methanobacteriati</taxon>
        <taxon>Methanobacteriota</taxon>
        <taxon>Stenosarchaea group</taxon>
        <taxon>Halobacteria</taxon>
        <taxon>Halobacteriales</taxon>
        <taxon>Haloarculaceae</taxon>
        <taxon>Haloarcula</taxon>
    </lineage>
</organism>
<reference evidence="2" key="1">
    <citation type="submission" date="2021-06" db="EMBL/GenBank/DDBJ databases">
        <title>Halomicroarcula sp. F24A a new haloarchaeum isolated from saline soil.</title>
        <authorList>
            <person name="Duran-Viseras A."/>
            <person name="Sanchez-Porro C."/>
            <person name="Ventosa A."/>
        </authorList>
    </citation>
    <scope>NUCLEOTIDE SEQUENCE</scope>
    <source>
        <strain evidence="2">F24A</strain>
    </source>
</reference>
<evidence type="ECO:0000313" key="2">
    <source>
        <dbReference type="EMBL" id="MBX0305001.1"/>
    </source>
</evidence>
<comment type="caution">
    <text evidence="2">The sequence shown here is derived from an EMBL/GenBank/DDBJ whole genome shotgun (WGS) entry which is preliminary data.</text>
</comment>
<protein>
    <submittedName>
        <fullName evidence="2">Uncharacterized protein</fullName>
    </submittedName>
</protein>
<proteinExistence type="predicted"/>
<keyword evidence="1" id="KW-0812">Transmembrane</keyword>
<name>A0A8J7YNH2_9EURY</name>
<dbReference type="InterPro" id="IPR058341">
    <property type="entry name" value="DUF8028"/>
</dbReference>
<keyword evidence="3" id="KW-1185">Reference proteome</keyword>
<keyword evidence="1" id="KW-0472">Membrane</keyword>
<dbReference type="Proteomes" id="UP000783863">
    <property type="component" value="Unassembled WGS sequence"/>
</dbReference>
<dbReference type="EMBL" id="RKLQ01000002">
    <property type="protein sequence ID" value="MBX0305001.1"/>
    <property type="molecule type" value="Genomic_DNA"/>
</dbReference>